<evidence type="ECO:0000259" key="4">
    <source>
        <dbReference type="PROSITE" id="PS51138"/>
    </source>
</evidence>
<gene>
    <name evidence="5" type="ORF">OBRU01_21572</name>
</gene>
<evidence type="ECO:0000256" key="3">
    <source>
        <dbReference type="SAM" id="MobiDB-lite"/>
    </source>
</evidence>
<dbReference type="PANTHER" id="PTHR16500:SF3">
    <property type="entry name" value="BRCA2-INTERACTING TRANSCRIPTIONAL REPRESSOR EMSY"/>
    <property type="match status" value="1"/>
</dbReference>
<keyword evidence="2" id="KW-0539">Nucleus</keyword>
<dbReference type="SUPFAM" id="SSF158639">
    <property type="entry name" value="ENT-like"/>
    <property type="match status" value="1"/>
</dbReference>
<feature type="compositionally biased region" description="Low complexity" evidence="3">
    <location>
        <begin position="860"/>
        <end position="872"/>
    </location>
</feature>
<proteinExistence type="predicted"/>
<feature type="region of interest" description="Disordered" evidence="3">
    <location>
        <begin position="186"/>
        <end position="211"/>
    </location>
</feature>
<feature type="compositionally biased region" description="Low complexity" evidence="3">
    <location>
        <begin position="246"/>
        <end position="257"/>
    </location>
</feature>
<dbReference type="STRING" id="104452.A0A0L7KSH6"/>
<dbReference type="InterPro" id="IPR033482">
    <property type="entry name" value="EMSY"/>
</dbReference>
<feature type="region of interest" description="Disordered" evidence="3">
    <location>
        <begin position="231"/>
        <end position="296"/>
    </location>
</feature>
<dbReference type="InterPro" id="IPR036142">
    <property type="entry name" value="ENT_dom-like_sf"/>
</dbReference>
<feature type="domain" description="ENT" evidence="4">
    <location>
        <begin position="13"/>
        <end position="97"/>
    </location>
</feature>
<evidence type="ECO:0000313" key="6">
    <source>
        <dbReference type="Proteomes" id="UP000037510"/>
    </source>
</evidence>
<dbReference type="PANTHER" id="PTHR16500">
    <property type="entry name" value="BRCA2-INTERACTING TRANSCRIPTIONAL REPRESSOR EMSY"/>
    <property type="match status" value="1"/>
</dbReference>
<feature type="non-terminal residue" evidence="5">
    <location>
        <position position="1036"/>
    </location>
</feature>
<feature type="compositionally biased region" description="Polar residues" evidence="3">
    <location>
        <begin position="287"/>
        <end position="296"/>
    </location>
</feature>
<comment type="caution">
    <text evidence="5">The sequence shown here is derived from an EMBL/GenBank/DDBJ whole genome shotgun (WGS) entry which is preliminary data.</text>
</comment>
<dbReference type="AlphaFoldDB" id="A0A0L7KSH6"/>
<feature type="region of interest" description="Disordered" evidence="3">
    <location>
        <begin position="355"/>
        <end position="383"/>
    </location>
</feature>
<dbReference type="Gene3D" id="1.10.1240.40">
    <property type="entry name" value="ENT domain"/>
    <property type="match status" value="1"/>
</dbReference>
<feature type="compositionally biased region" description="Low complexity" evidence="3">
    <location>
        <begin position="273"/>
        <end position="286"/>
    </location>
</feature>
<feature type="region of interest" description="Disordered" evidence="3">
    <location>
        <begin position="810"/>
        <end position="872"/>
    </location>
</feature>
<evidence type="ECO:0000256" key="2">
    <source>
        <dbReference type="ARBA" id="ARBA00023242"/>
    </source>
</evidence>
<dbReference type="SMART" id="SM01191">
    <property type="entry name" value="ENT"/>
    <property type="match status" value="1"/>
</dbReference>
<dbReference type="InterPro" id="IPR005491">
    <property type="entry name" value="ENT_dom"/>
</dbReference>
<dbReference type="GO" id="GO:0005654">
    <property type="term" value="C:nucleoplasm"/>
    <property type="evidence" value="ECO:0007669"/>
    <property type="project" value="TreeGrafter"/>
</dbReference>
<comment type="subcellular location">
    <subcellularLocation>
        <location evidence="1">Nucleus</location>
    </subcellularLocation>
</comment>
<feature type="compositionally biased region" description="Basic residues" evidence="3">
    <location>
        <begin position="844"/>
        <end position="853"/>
    </location>
</feature>
<dbReference type="EMBL" id="JTDY01006203">
    <property type="protein sequence ID" value="KOB66202.1"/>
    <property type="molecule type" value="Genomic_DNA"/>
</dbReference>
<dbReference type="Pfam" id="PF03735">
    <property type="entry name" value="ENT"/>
    <property type="match status" value="1"/>
</dbReference>
<dbReference type="PROSITE" id="PS51138">
    <property type="entry name" value="ENT"/>
    <property type="match status" value="1"/>
</dbReference>
<keyword evidence="6" id="KW-1185">Reference proteome</keyword>
<sequence length="1036" mass="112672">MWPMLLNMTRDECRLTLRRLELEAYSNMVNVFRAQGALEDNRKKLLEELRAVLHITQDRHSAEARRVSNDQLLATIAEQLSGPNTGIAWICEGRRRVPLLPRGVAQTAYTEIADKAAEAAAAENKEIQKRLAAEKLIASKINEEEMTDVEGYNQEALSTNETIDDAMYAPVAMEDQTTKLWETELITRKRKPEGGGLPDDIPPPIKNMRNIPVNTNQKHLNLSQLYSKFSQPASKSAGQSKHSYNQVSKVSTSKSSQPHAPRSTPHKPRAQKTPKLTKAQKKAQAQEIHTSPGQYNASMPLEYAGPPNTFQASYAQAVLGGQTKPDFLDELKTKGSMSDSPTMQLLTQPATLPHELELSGNSHPDDHASLHAQSTPLKQSVPGKPAHLILKNRTEIASDKKQKSDMKIVQRPSDIKLLSNRQMVVAPSPAQKTPLSTPGKLVTTKVIGSIPKSRGTNTPVMTEKMIVVSKPTLEQKNPPSAKVIVTSSANTHTPSRERTFSTNNPIHRITETLTPKGLPATDLKVSAKALVLNPKSGQKMVVVPASKARTKPDGQIPLIHFKGISTAMKLLPVGTQSQVTQVAKAAAIQVISKPPAQAKVIGMDNSIPIKTANLADIVPVKGMTPSTPKITNPIMRPSSTKGNVIVVQKGTHIGKALAFAKNGNDMSKIIMGKNVTQLLQASKTEHTDVAKSAGNVIVLELNNEQSGRPTTMSEILDSRSSAAARLSGEKKITPITPDTPVLFDNQMTAETCNASSLDSTTESIGGIVVGASAGLAIMKDEAKSSYSKDSDNAKDSSSVTDWEMELDTVVERKDKDEDDDKLNSLHLDLGMSSDSDGEFMPTGRKTKSKRSQARQRATTSGESGEVYSSSSAMSVATRTLLSQLQDEGSSSNDSSFALKAKISRMREDCKLDRAESDELTKAKEKLSEKVREARSQQKRIDIYSTAITPSDINLDSFAYLEEGMLVGDDVFATDESKRERRTDTLDDQLSRLLGVADDSANSNDSQPVSEHMPITQVSFIIITSKLFITLAVTGIL</sequence>
<protein>
    <submittedName>
        <fullName evidence="5">Protein EMSY</fullName>
    </submittedName>
</protein>
<name>A0A0L7KSH6_OPEBR</name>
<feature type="compositionally biased region" description="Polar residues" evidence="3">
    <location>
        <begin position="231"/>
        <end position="245"/>
    </location>
</feature>
<accession>A0A0L7KSH6</accession>
<organism evidence="5 6">
    <name type="scientific">Operophtera brumata</name>
    <name type="common">Winter moth</name>
    <name type="synonym">Phalaena brumata</name>
    <dbReference type="NCBI Taxonomy" id="104452"/>
    <lineage>
        <taxon>Eukaryota</taxon>
        <taxon>Metazoa</taxon>
        <taxon>Ecdysozoa</taxon>
        <taxon>Arthropoda</taxon>
        <taxon>Hexapoda</taxon>
        <taxon>Insecta</taxon>
        <taxon>Pterygota</taxon>
        <taxon>Neoptera</taxon>
        <taxon>Endopterygota</taxon>
        <taxon>Lepidoptera</taxon>
        <taxon>Glossata</taxon>
        <taxon>Ditrysia</taxon>
        <taxon>Geometroidea</taxon>
        <taxon>Geometridae</taxon>
        <taxon>Larentiinae</taxon>
        <taxon>Operophtera</taxon>
    </lineage>
</organism>
<reference evidence="5 6" key="1">
    <citation type="journal article" date="2015" name="Genome Biol. Evol.">
        <title>The genome of winter moth (Operophtera brumata) provides a genomic perspective on sexual dimorphism and phenology.</title>
        <authorList>
            <person name="Derks M.F."/>
            <person name="Smit S."/>
            <person name="Salis L."/>
            <person name="Schijlen E."/>
            <person name="Bossers A."/>
            <person name="Mateman C."/>
            <person name="Pijl A.S."/>
            <person name="de Ridder D."/>
            <person name="Groenen M.A."/>
            <person name="Visser M.E."/>
            <person name="Megens H.J."/>
        </authorList>
    </citation>
    <scope>NUCLEOTIDE SEQUENCE [LARGE SCALE GENOMIC DNA]</scope>
    <source>
        <strain evidence="5">WM2013NL</strain>
        <tissue evidence="5">Head and thorax</tissue>
    </source>
</reference>
<dbReference type="GO" id="GO:0006355">
    <property type="term" value="P:regulation of DNA-templated transcription"/>
    <property type="evidence" value="ECO:0007669"/>
    <property type="project" value="InterPro"/>
</dbReference>
<evidence type="ECO:0000256" key="1">
    <source>
        <dbReference type="ARBA" id="ARBA00004123"/>
    </source>
</evidence>
<evidence type="ECO:0000313" key="5">
    <source>
        <dbReference type="EMBL" id="KOB66202.1"/>
    </source>
</evidence>
<dbReference type="Proteomes" id="UP000037510">
    <property type="component" value="Unassembled WGS sequence"/>
</dbReference>